<accession>A0A0R2D074</accession>
<evidence type="ECO:0000256" key="1">
    <source>
        <dbReference type="SAM" id="Phobius"/>
    </source>
</evidence>
<dbReference type="Proteomes" id="UP000051638">
    <property type="component" value="Unassembled WGS sequence"/>
</dbReference>
<evidence type="ECO:0000313" key="3">
    <source>
        <dbReference type="Proteomes" id="UP000051638"/>
    </source>
</evidence>
<dbReference type="AlphaFoldDB" id="A0A0R2D074"/>
<dbReference type="Pfam" id="PF14897">
    <property type="entry name" value="EpsG"/>
    <property type="match status" value="1"/>
</dbReference>
<keyword evidence="1" id="KW-1133">Transmembrane helix</keyword>
<keyword evidence="1" id="KW-0472">Membrane</keyword>
<sequence>MYLLAATVITYGLNLFTSFKNKPRRWLEWTFLLCLIVLMGANTYNADFSTYQWLYTAKIPYGEPGYRLLTQLGYFLGLSYQQFRLILAALFLIILHRGVQKLTTHSAEFMAFYFCYPFFLDLIQLRNFMMMALLVYASHFLLTNTYRDVTLFTLLVLLGASFQNLGVLYLLVVPLYTLDSTNVGKISLLGVVFLLAIVVMSPPIAQLLLAALGQLHLSHLSLYFVQKVHLGYLPFWLFSLFDLAFTYFSYRYLTERQLLTPQKRQVIWLAFIFTIVGVVTMPLYTFEFSFARALRNVVPFVVITYLITREALPATYYLRWCYSGVFLSYFVCLLYFEMLPLWQDTILPAFSHNWLLGG</sequence>
<name>A0A0R2D074_9LACO</name>
<proteinExistence type="predicted"/>
<feature type="transmembrane region" description="Helical" evidence="1">
    <location>
        <begin position="188"/>
        <end position="212"/>
    </location>
</feature>
<dbReference type="InterPro" id="IPR049458">
    <property type="entry name" value="EpsG-like"/>
</dbReference>
<feature type="transmembrane region" description="Helical" evidence="1">
    <location>
        <begin position="265"/>
        <end position="284"/>
    </location>
</feature>
<comment type="caution">
    <text evidence="2">The sequence shown here is derived from an EMBL/GenBank/DDBJ whole genome shotgun (WGS) entry which is preliminary data.</text>
</comment>
<feature type="transmembrane region" description="Helical" evidence="1">
    <location>
        <begin position="26"/>
        <end position="44"/>
    </location>
</feature>
<evidence type="ECO:0008006" key="4">
    <source>
        <dbReference type="Google" id="ProtNLM"/>
    </source>
</evidence>
<feature type="transmembrane region" description="Helical" evidence="1">
    <location>
        <begin position="149"/>
        <end position="176"/>
    </location>
</feature>
<feature type="transmembrane region" description="Helical" evidence="1">
    <location>
        <begin position="111"/>
        <end position="137"/>
    </location>
</feature>
<feature type="transmembrane region" description="Helical" evidence="1">
    <location>
        <begin position="320"/>
        <end position="342"/>
    </location>
</feature>
<dbReference type="PATRIC" id="fig|1423796.3.peg.1578"/>
<keyword evidence="1" id="KW-0812">Transmembrane</keyword>
<protein>
    <recommendedName>
        <fullName evidence="4">EpsG family protein</fullName>
    </recommendedName>
</protein>
<evidence type="ECO:0000313" key="2">
    <source>
        <dbReference type="EMBL" id="KRM97421.1"/>
    </source>
</evidence>
<feature type="transmembrane region" description="Helical" evidence="1">
    <location>
        <begin position="232"/>
        <end position="253"/>
    </location>
</feature>
<gene>
    <name evidence="2" type="ORF">FC24_GL001551</name>
</gene>
<dbReference type="EMBL" id="AYYI01000040">
    <property type="protein sequence ID" value="KRM97421.1"/>
    <property type="molecule type" value="Genomic_DNA"/>
</dbReference>
<keyword evidence="3" id="KW-1185">Reference proteome</keyword>
<reference evidence="2 3" key="1">
    <citation type="journal article" date="2015" name="Genome Announc.">
        <title>Expanding the biotechnology potential of lactobacilli through comparative genomics of 213 strains and associated genera.</title>
        <authorList>
            <person name="Sun Z."/>
            <person name="Harris H.M."/>
            <person name="McCann A."/>
            <person name="Guo C."/>
            <person name="Argimon S."/>
            <person name="Zhang W."/>
            <person name="Yang X."/>
            <person name="Jeffery I.B."/>
            <person name="Cooney J.C."/>
            <person name="Kagawa T.F."/>
            <person name="Liu W."/>
            <person name="Song Y."/>
            <person name="Salvetti E."/>
            <person name="Wrobel A."/>
            <person name="Rasinkangas P."/>
            <person name="Parkhill J."/>
            <person name="Rea M.C."/>
            <person name="O'Sullivan O."/>
            <person name="Ritari J."/>
            <person name="Douillard F.P."/>
            <person name="Paul Ross R."/>
            <person name="Yang R."/>
            <person name="Briner A.E."/>
            <person name="Felis G.E."/>
            <person name="de Vos W.M."/>
            <person name="Barrangou R."/>
            <person name="Klaenhammer T.R."/>
            <person name="Caufield P.W."/>
            <person name="Cui Y."/>
            <person name="Zhang H."/>
            <person name="O'Toole P.W."/>
        </authorList>
    </citation>
    <scope>NUCLEOTIDE SEQUENCE [LARGE SCALE GENOMIC DNA]</scope>
    <source>
        <strain evidence="2 3">DSM 20253</strain>
    </source>
</reference>
<feature type="transmembrane region" description="Helical" evidence="1">
    <location>
        <begin position="290"/>
        <end position="308"/>
    </location>
</feature>
<dbReference type="STRING" id="1423796.FC24_GL001551"/>
<feature type="transmembrane region" description="Helical" evidence="1">
    <location>
        <begin position="82"/>
        <end position="99"/>
    </location>
</feature>
<organism evidence="2 3">
    <name type="scientific">Loigolactobacillus rennini DSM 20253</name>
    <dbReference type="NCBI Taxonomy" id="1423796"/>
    <lineage>
        <taxon>Bacteria</taxon>
        <taxon>Bacillati</taxon>
        <taxon>Bacillota</taxon>
        <taxon>Bacilli</taxon>
        <taxon>Lactobacillales</taxon>
        <taxon>Lactobacillaceae</taxon>
        <taxon>Loigolactobacillus</taxon>
    </lineage>
</organism>